<gene>
    <name evidence="1" type="ORF">J2S03_003214</name>
</gene>
<proteinExistence type="predicted"/>
<organism evidence="1 2">
    <name type="scientific">Alicyclobacillus cycloheptanicus</name>
    <dbReference type="NCBI Taxonomy" id="1457"/>
    <lineage>
        <taxon>Bacteria</taxon>
        <taxon>Bacillati</taxon>
        <taxon>Bacillota</taxon>
        <taxon>Bacilli</taxon>
        <taxon>Bacillales</taxon>
        <taxon>Alicyclobacillaceae</taxon>
        <taxon>Alicyclobacillus</taxon>
    </lineage>
</organism>
<evidence type="ECO:0000313" key="1">
    <source>
        <dbReference type="EMBL" id="MDQ0191343.1"/>
    </source>
</evidence>
<comment type="caution">
    <text evidence="1">The sequence shown here is derived from an EMBL/GenBank/DDBJ whole genome shotgun (WGS) entry which is preliminary data.</text>
</comment>
<dbReference type="RefSeq" id="WP_407654031.1">
    <property type="nucleotide sequence ID" value="NZ_CP067097.1"/>
</dbReference>
<keyword evidence="2" id="KW-1185">Reference proteome</keyword>
<dbReference type="Pfam" id="PF13561">
    <property type="entry name" value="adh_short_C2"/>
    <property type="match status" value="1"/>
</dbReference>
<dbReference type="EMBL" id="JAUSTP010000038">
    <property type="protein sequence ID" value="MDQ0191343.1"/>
    <property type="molecule type" value="Genomic_DNA"/>
</dbReference>
<reference evidence="1 2" key="1">
    <citation type="submission" date="2023-07" db="EMBL/GenBank/DDBJ databases">
        <title>Genomic Encyclopedia of Type Strains, Phase IV (KMG-IV): sequencing the most valuable type-strain genomes for metagenomic binning, comparative biology and taxonomic classification.</title>
        <authorList>
            <person name="Goeker M."/>
        </authorList>
    </citation>
    <scope>NUCLEOTIDE SEQUENCE [LARGE SCALE GENOMIC DNA]</scope>
    <source>
        <strain evidence="1 2">DSM 4006</strain>
    </source>
</reference>
<dbReference type="InterPro" id="IPR002347">
    <property type="entry name" value="SDR_fam"/>
</dbReference>
<evidence type="ECO:0000313" key="2">
    <source>
        <dbReference type="Proteomes" id="UP001232973"/>
    </source>
</evidence>
<name>A0ABT9XNM9_9BACL</name>
<sequence length="39" mass="4257">MQRFGQPDDVAHMVSFLCSDKASYITGQLFFVNGGNSMG</sequence>
<dbReference type="SUPFAM" id="SSF51735">
    <property type="entry name" value="NAD(P)-binding Rossmann-fold domains"/>
    <property type="match status" value="1"/>
</dbReference>
<protein>
    <submittedName>
        <fullName evidence="1">NAD(P)-dependent dehydrogenase (Short-subunit alcohol dehydrogenase family)</fullName>
    </submittedName>
</protein>
<dbReference type="InterPro" id="IPR036291">
    <property type="entry name" value="NAD(P)-bd_dom_sf"/>
</dbReference>
<dbReference type="Proteomes" id="UP001232973">
    <property type="component" value="Unassembled WGS sequence"/>
</dbReference>
<dbReference type="Gene3D" id="3.40.50.720">
    <property type="entry name" value="NAD(P)-binding Rossmann-like Domain"/>
    <property type="match status" value="1"/>
</dbReference>
<accession>A0ABT9XNM9</accession>